<evidence type="ECO:0008006" key="4">
    <source>
        <dbReference type="Google" id="ProtNLM"/>
    </source>
</evidence>
<dbReference type="PANTHER" id="PTHR34836">
    <property type="entry name" value="OS06G0188250 PROTEIN"/>
    <property type="match status" value="1"/>
</dbReference>
<dbReference type="PANTHER" id="PTHR34836:SF6">
    <property type="entry name" value="PERIPLASMIC BINDING PROTEIN-LIKE I"/>
    <property type="match status" value="1"/>
</dbReference>
<organism evidence="2 3">
    <name type="scientific">Gossypium barbadense</name>
    <name type="common">Sea Island cotton</name>
    <name type="synonym">Hibiscus barbadensis</name>
    <dbReference type="NCBI Taxonomy" id="3634"/>
    <lineage>
        <taxon>Eukaryota</taxon>
        <taxon>Viridiplantae</taxon>
        <taxon>Streptophyta</taxon>
        <taxon>Embryophyta</taxon>
        <taxon>Tracheophyta</taxon>
        <taxon>Spermatophyta</taxon>
        <taxon>Magnoliopsida</taxon>
        <taxon>eudicotyledons</taxon>
        <taxon>Gunneridae</taxon>
        <taxon>Pentapetalae</taxon>
        <taxon>rosids</taxon>
        <taxon>malvids</taxon>
        <taxon>Malvales</taxon>
        <taxon>Malvaceae</taxon>
        <taxon>Malvoideae</taxon>
        <taxon>Gossypium</taxon>
    </lineage>
</organism>
<feature type="chain" id="PRO_5015143322" description="Receptor ligand binding region domain-containing protein" evidence="1">
    <location>
        <begin position="27"/>
        <end position="105"/>
    </location>
</feature>
<protein>
    <recommendedName>
        <fullName evidence="4">Receptor ligand binding region domain-containing protein</fullName>
    </recommendedName>
</protein>
<name>A0A2P5WD95_GOSBA</name>
<feature type="signal peptide" evidence="1">
    <location>
        <begin position="1"/>
        <end position="26"/>
    </location>
</feature>
<evidence type="ECO:0000313" key="3">
    <source>
        <dbReference type="Proteomes" id="UP000239757"/>
    </source>
</evidence>
<accession>A0A2P5WD95</accession>
<reference evidence="2 3" key="1">
    <citation type="submission" date="2015-01" db="EMBL/GenBank/DDBJ databases">
        <title>Genome of allotetraploid Gossypium barbadense reveals genomic plasticity and fiber elongation in cotton evolution.</title>
        <authorList>
            <person name="Chen X."/>
            <person name="Liu X."/>
            <person name="Zhao B."/>
            <person name="Zheng H."/>
            <person name="Hu Y."/>
            <person name="Lu G."/>
            <person name="Yang C."/>
            <person name="Chen J."/>
            <person name="Shan C."/>
            <person name="Zhang L."/>
            <person name="Zhou Y."/>
            <person name="Wang L."/>
            <person name="Guo W."/>
            <person name="Bai Y."/>
            <person name="Ruan J."/>
            <person name="Shangguan X."/>
            <person name="Mao Y."/>
            <person name="Jiang J."/>
            <person name="Zhu Y."/>
            <person name="Lei J."/>
            <person name="Kang H."/>
            <person name="Chen S."/>
            <person name="He X."/>
            <person name="Wang R."/>
            <person name="Wang Y."/>
            <person name="Chen J."/>
            <person name="Wang L."/>
            <person name="Yu S."/>
            <person name="Wang B."/>
            <person name="Wei J."/>
            <person name="Song S."/>
            <person name="Lu X."/>
            <person name="Gao Z."/>
            <person name="Gu W."/>
            <person name="Deng X."/>
            <person name="Ma D."/>
            <person name="Wang S."/>
            <person name="Liang W."/>
            <person name="Fang L."/>
            <person name="Cai C."/>
            <person name="Zhu X."/>
            <person name="Zhou B."/>
            <person name="Zhang Y."/>
            <person name="Chen Z."/>
            <person name="Xu S."/>
            <person name="Zhu R."/>
            <person name="Wang S."/>
            <person name="Zhang T."/>
            <person name="Zhao G."/>
        </authorList>
    </citation>
    <scope>NUCLEOTIDE SEQUENCE [LARGE SCALE GENOMIC DNA]</scope>
    <source>
        <strain evidence="3">cv. Xinhai21</strain>
        <tissue evidence="2">Leaf</tissue>
    </source>
</reference>
<dbReference type="AlphaFoldDB" id="A0A2P5WD95"/>
<evidence type="ECO:0000256" key="1">
    <source>
        <dbReference type="SAM" id="SignalP"/>
    </source>
</evidence>
<dbReference type="InterPro" id="IPR015683">
    <property type="entry name" value="Ionotropic_Glu_rcpt"/>
</dbReference>
<dbReference type="Proteomes" id="UP000239757">
    <property type="component" value="Unassembled WGS sequence"/>
</dbReference>
<dbReference type="OrthoDB" id="987815at2759"/>
<dbReference type="EMBL" id="KZ668068">
    <property type="protein sequence ID" value="PPR89059.1"/>
    <property type="molecule type" value="Genomic_DNA"/>
</dbReference>
<keyword evidence="1" id="KW-0732">Signal</keyword>
<sequence>MMKNQMLLFFAFYFSLLCELNGQVGGLRPAVGGGEVGVGLIADMGSKEGKIIQSCLSMAISDFYGLHRDYQMRIVLHTRDSKGDPLLALSAVSVTLHSMDTNSIE</sequence>
<gene>
    <name evidence="2" type="ORF">GOBAR_AA31628</name>
</gene>
<proteinExistence type="predicted"/>
<evidence type="ECO:0000313" key="2">
    <source>
        <dbReference type="EMBL" id="PPR89059.1"/>
    </source>
</evidence>